<accession>A0ABP3EE25</accession>
<sequence length="127" mass="13400">MIPAQVDRFRRSVGRLTTLLSYWTPPRFSAAASPLLVDAVSALCVTSGSALDEGVTVADRLHVVVQVLADLGADAEGQPRRAVPRTAEPGALVDQLTVLGNDLVAADPDAEELDRVTRSLDALRAAL</sequence>
<dbReference type="Proteomes" id="UP001500967">
    <property type="component" value="Unassembled WGS sequence"/>
</dbReference>
<proteinExistence type="predicted"/>
<protein>
    <submittedName>
        <fullName evidence="1">Uncharacterized protein</fullName>
    </submittedName>
</protein>
<reference evidence="2" key="1">
    <citation type="journal article" date="2019" name="Int. J. Syst. Evol. Microbiol.">
        <title>The Global Catalogue of Microorganisms (GCM) 10K type strain sequencing project: providing services to taxonomists for standard genome sequencing and annotation.</title>
        <authorList>
            <consortium name="The Broad Institute Genomics Platform"/>
            <consortium name="The Broad Institute Genome Sequencing Center for Infectious Disease"/>
            <person name="Wu L."/>
            <person name="Ma J."/>
        </authorList>
    </citation>
    <scope>NUCLEOTIDE SEQUENCE [LARGE SCALE GENOMIC DNA]</scope>
    <source>
        <strain evidence="2">JCM 10425</strain>
    </source>
</reference>
<comment type="caution">
    <text evidence="1">The sequence shown here is derived from an EMBL/GenBank/DDBJ whole genome shotgun (WGS) entry which is preliminary data.</text>
</comment>
<dbReference type="EMBL" id="BAAAGX010000018">
    <property type="protein sequence ID" value="GAA0258793.1"/>
    <property type="molecule type" value="Genomic_DNA"/>
</dbReference>
<gene>
    <name evidence="1" type="ORF">GCM10009539_50160</name>
</gene>
<evidence type="ECO:0000313" key="2">
    <source>
        <dbReference type="Proteomes" id="UP001500967"/>
    </source>
</evidence>
<evidence type="ECO:0000313" key="1">
    <source>
        <dbReference type="EMBL" id="GAA0258793.1"/>
    </source>
</evidence>
<keyword evidence="2" id="KW-1185">Reference proteome</keyword>
<organism evidence="1 2">
    <name type="scientific">Cryptosporangium japonicum</name>
    <dbReference type="NCBI Taxonomy" id="80872"/>
    <lineage>
        <taxon>Bacteria</taxon>
        <taxon>Bacillati</taxon>
        <taxon>Actinomycetota</taxon>
        <taxon>Actinomycetes</taxon>
        <taxon>Cryptosporangiales</taxon>
        <taxon>Cryptosporangiaceae</taxon>
        <taxon>Cryptosporangium</taxon>
    </lineage>
</organism>
<name>A0ABP3EE25_9ACTN</name>